<sequence length="230" mass="24824">MTIPGTQATNQYGRYLIPKGLEARPAAKKALAGAVYEPQTIAFMRRHAGGGDVIHAGAFFGDFIPALCDALAPGARLWAFEPNPGNFAAAQETIAMNDLDNVTLTHAALSNRAGQLLFKTSDESGKPLGGLSQVVDAPGPGVEPVPAQMLDFAVPMDRHVSILQLDVEGHEKQALKGAYHLINRCQPILILEYLGQQRWLNRTFRDVPYVQIGKLHGNFVYVPQGSGITL</sequence>
<dbReference type="STRING" id="441103.TRN7648_02513"/>
<dbReference type="PANTHER" id="PTHR34203:SF15">
    <property type="entry name" value="SLL1173 PROTEIN"/>
    <property type="match status" value="1"/>
</dbReference>
<dbReference type="OrthoDB" id="9812600at2"/>
<dbReference type="InterPro" id="IPR029063">
    <property type="entry name" value="SAM-dependent_MTases_sf"/>
</dbReference>
<dbReference type="GO" id="GO:0008168">
    <property type="term" value="F:methyltransferase activity"/>
    <property type="evidence" value="ECO:0007669"/>
    <property type="project" value="UniProtKB-KW"/>
</dbReference>
<feature type="domain" description="Methyltransferase FkbM" evidence="1">
    <location>
        <begin position="56"/>
        <end position="196"/>
    </location>
</feature>
<dbReference type="InterPro" id="IPR052514">
    <property type="entry name" value="SAM-dependent_MTase"/>
</dbReference>
<dbReference type="SUPFAM" id="SSF53335">
    <property type="entry name" value="S-adenosyl-L-methionine-dependent methyltransferases"/>
    <property type="match status" value="1"/>
</dbReference>
<dbReference type="PANTHER" id="PTHR34203">
    <property type="entry name" value="METHYLTRANSFERASE, FKBM FAMILY PROTEIN"/>
    <property type="match status" value="1"/>
</dbReference>
<reference evidence="2 3" key="1">
    <citation type="submission" date="2015-09" db="EMBL/GenBank/DDBJ databases">
        <authorList>
            <consortium name="Swine Surveillance"/>
        </authorList>
    </citation>
    <scope>NUCLEOTIDE SEQUENCE [LARGE SCALE GENOMIC DNA]</scope>
    <source>
        <strain evidence="2 3">CECT 7648</strain>
    </source>
</reference>
<dbReference type="GO" id="GO:0032259">
    <property type="term" value="P:methylation"/>
    <property type="evidence" value="ECO:0007669"/>
    <property type="project" value="UniProtKB-KW"/>
</dbReference>
<dbReference type="InterPro" id="IPR006342">
    <property type="entry name" value="FkbM_mtfrase"/>
</dbReference>
<name>A0A0P1H0E2_9RHOB</name>
<protein>
    <submittedName>
        <fullName evidence="2">Methyltransferase, FkbM family</fullName>
    </submittedName>
</protein>
<gene>
    <name evidence="2" type="ORF">TRN7648_02513</name>
</gene>
<keyword evidence="2" id="KW-0808">Transferase</keyword>
<dbReference type="Proteomes" id="UP000054935">
    <property type="component" value="Unassembled WGS sequence"/>
</dbReference>
<dbReference type="Gene3D" id="3.40.50.150">
    <property type="entry name" value="Vaccinia Virus protein VP39"/>
    <property type="match status" value="1"/>
</dbReference>
<dbReference type="RefSeq" id="WP_058248004.1">
    <property type="nucleotide sequence ID" value="NZ_CYSE01000004.1"/>
</dbReference>
<dbReference type="AlphaFoldDB" id="A0A0P1H0E2"/>
<keyword evidence="3" id="KW-1185">Reference proteome</keyword>
<dbReference type="NCBIfam" id="TIGR01444">
    <property type="entry name" value="fkbM_fam"/>
    <property type="match status" value="1"/>
</dbReference>
<accession>A0A0P1H0E2</accession>
<keyword evidence="2" id="KW-0489">Methyltransferase</keyword>
<evidence type="ECO:0000313" key="3">
    <source>
        <dbReference type="Proteomes" id="UP000054935"/>
    </source>
</evidence>
<dbReference type="Pfam" id="PF05050">
    <property type="entry name" value="Methyltransf_21"/>
    <property type="match status" value="1"/>
</dbReference>
<proteinExistence type="predicted"/>
<dbReference type="EMBL" id="CYSE01000004">
    <property type="protein sequence ID" value="CUH79516.1"/>
    <property type="molecule type" value="Genomic_DNA"/>
</dbReference>
<organism evidence="2 3">
    <name type="scientific">Tropicibacter naphthalenivorans</name>
    <dbReference type="NCBI Taxonomy" id="441103"/>
    <lineage>
        <taxon>Bacteria</taxon>
        <taxon>Pseudomonadati</taxon>
        <taxon>Pseudomonadota</taxon>
        <taxon>Alphaproteobacteria</taxon>
        <taxon>Rhodobacterales</taxon>
        <taxon>Roseobacteraceae</taxon>
        <taxon>Tropicibacter</taxon>
    </lineage>
</organism>
<evidence type="ECO:0000313" key="2">
    <source>
        <dbReference type="EMBL" id="CUH79516.1"/>
    </source>
</evidence>
<evidence type="ECO:0000259" key="1">
    <source>
        <dbReference type="Pfam" id="PF05050"/>
    </source>
</evidence>